<name>A0A8B7ZBY7_ACAPL</name>
<dbReference type="GeneID" id="110985637"/>
<evidence type="ECO:0000256" key="2">
    <source>
        <dbReference type="SAM" id="SignalP"/>
    </source>
</evidence>
<dbReference type="PANTHER" id="PTHR31663">
    <property type="entry name" value="COILED-COIL DOMAIN-CONTAINING PROTEIN 3"/>
    <property type="match status" value="1"/>
</dbReference>
<protein>
    <submittedName>
        <fullName evidence="4">Uncharacterized protein LOC110985637</fullName>
    </submittedName>
</protein>
<sequence>MHFILVNDVSFQLVLMAGLVAGCMNPPDWQAQDFQTRSQEADFIILGRVVGLTPMPEEGDPPMSLGFTAAIDVQCVYKTPTNDAGIASSITVTPVNFTMSCAKTVLSEERVYLVFLRKSAGSGDFMPDEVNREEAQFSPDAAKLEYLVATYGAGKDSRSPGCPKTDATGDGNSDGPVGGRNDSHILRGDGGVTQAPTNQHSPIKTDVTDPRNGSDKSMVMSIHVLVDVLTLKRHAWLGQSAGDDPTRGHCW</sequence>
<feature type="chain" id="PRO_5034319833" evidence="2">
    <location>
        <begin position="32"/>
        <end position="251"/>
    </location>
</feature>
<dbReference type="AlphaFoldDB" id="A0A8B7ZBY7"/>
<dbReference type="KEGG" id="aplc:110985637"/>
<dbReference type="RefSeq" id="XP_022102487.1">
    <property type="nucleotide sequence ID" value="XM_022246795.1"/>
</dbReference>
<keyword evidence="3" id="KW-1185">Reference proteome</keyword>
<accession>A0A8B7ZBY7</accession>
<evidence type="ECO:0000313" key="3">
    <source>
        <dbReference type="Proteomes" id="UP000694845"/>
    </source>
</evidence>
<keyword evidence="2" id="KW-0732">Signal</keyword>
<evidence type="ECO:0000256" key="1">
    <source>
        <dbReference type="SAM" id="MobiDB-lite"/>
    </source>
</evidence>
<feature type="signal peptide" evidence="2">
    <location>
        <begin position="1"/>
        <end position="31"/>
    </location>
</feature>
<gene>
    <name evidence="4" type="primary">LOC110985637</name>
</gene>
<reference evidence="4" key="1">
    <citation type="submission" date="2025-08" db="UniProtKB">
        <authorList>
            <consortium name="RefSeq"/>
        </authorList>
    </citation>
    <scope>IDENTIFICATION</scope>
</reference>
<evidence type="ECO:0000313" key="4">
    <source>
        <dbReference type="RefSeq" id="XP_022102487.1"/>
    </source>
</evidence>
<proteinExistence type="predicted"/>
<dbReference type="Proteomes" id="UP000694845">
    <property type="component" value="Unplaced"/>
</dbReference>
<dbReference type="PANTHER" id="PTHR31663:SF6">
    <property type="entry name" value="COILED-COIL DOMAIN-CONTAINING PROTEIN 3-LIKE"/>
    <property type="match status" value="1"/>
</dbReference>
<dbReference type="InterPro" id="IPR040311">
    <property type="entry name" value="CCDC3"/>
</dbReference>
<organism evidence="3 4">
    <name type="scientific">Acanthaster planci</name>
    <name type="common">Crown-of-thorns starfish</name>
    <dbReference type="NCBI Taxonomy" id="133434"/>
    <lineage>
        <taxon>Eukaryota</taxon>
        <taxon>Metazoa</taxon>
        <taxon>Echinodermata</taxon>
        <taxon>Eleutherozoa</taxon>
        <taxon>Asterozoa</taxon>
        <taxon>Asteroidea</taxon>
        <taxon>Valvatacea</taxon>
        <taxon>Valvatida</taxon>
        <taxon>Acanthasteridae</taxon>
        <taxon>Acanthaster</taxon>
    </lineage>
</organism>
<feature type="region of interest" description="Disordered" evidence="1">
    <location>
        <begin position="154"/>
        <end position="215"/>
    </location>
</feature>